<feature type="region of interest" description="Disordered" evidence="1">
    <location>
        <begin position="94"/>
        <end position="157"/>
    </location>
</feature>
<feature type="compositionally biased region" description="Basic and acidic residues" evidence="1">
    <location>
        <begin position="101"/>
        <end position="116"/>
    </location>
</feature>
<dbReference type="EMBL" id="BLQM01000199">
    <property type="protein sequence ID" value="GMH74772.1"/>
    <property type="molecule type" value="Genomic_DNA"/>
</dbReference>
<organism evidence="2 3">
    <name type="scientific">Triparma laevis f. inornata</name>
    <dbReference type="NCBI Taxonomy" id="1714386"/>
    <lineage>
        <taxon>Eukaryota</taxon>
        <taxon>Sar</taxon>
        <taxon>Stramenopiles</taxon>
        <taxon>Ochrophyta</taxon>
        <taxon>Bolidophyceae</taxon>
        <taxon>Parmales</taxon>
        <taxon>Triparmaceae</taxon>
        <taxon>Triparma</taxon>
    </lineage>
</organism>
<feature type="compositionally biased region" description="Low complexity" evidence="1">
    <location>
        <begin position="301"/>
        <end position="312"/>
    </location>
</feature>
<proteinExistence type="predicted"/>
<evidence type="ECO:0000313" key="3">
    <source>
        <dbReference type="Proteomes" id="UP001162640"/>
    </source>
</evidence>
<gene>
    <name evidence="2" type="ORF">TL16_g06552</name>
</gene>
<feature type="compositionally biased region" description="Low complexity" evidence="1">
    <location>
        <begin position="333"/>
        <end position="345"/>
    </location>
</feature>
<accession>A0A9W7AM40</accession>
<feature type="compositionally biased region" description="Pro residues" evidence="1">
    <location>
        <begin position="289"/>
        <end position="300"/>
    </location>
</feature>
<feature type="compositionally biased region" description="Basic and acidic residues" evidence="1">
    <location>
        <begin position="128"/>
        <end position="147"/>
    </location>
</feature>
<evidence type="ECO:0000313" key="2">
    <source>
        <dbReference type="EMBL" id="GMH74772.1"/>
    </source>
</evidence>
<dbReference type="Proteomes" id="UP001162640">
    <property type="component" value="Unassembled WGS sequence"/>
</dbReference>
<comment type="caution">
    <text evidence="2">The sequence shown here is derived from an EMBL/GenBank/DDBJ whole genome shotgun (WGS) entry which is preliminary data.</text>
</comment>
<reference evidence="3" key="1">
    <citation type="journal article" date="2023" name="Commun. Biol.">
        <title>Genome analysis of Parmales, the sister group of diatoms, reveals the evolutionary specialization of diatoms from phago-mixotrophs to photoautotrophs.</title>
        <authorList>
            <person name="Ban H."/>
            <person name="Sato S."/>
            <person name="Yoshikawa S."/>
            <person name="Yamada K."/>
            <person name="Nakamura Y."/>
            <person name="Ichinomiya M."/>
            <person name="Sato N."/>
            <person name="Blanc-Mathieu R."/>
            <person name="Endo H."/>
            <person name="Kuwata A."/>
            <person name="Ogata H."/>
        </authorList>
    </citation>
    <scope>NUCLEOTIDE SEQUENCE [LARGE SCALE GENOMIC DNA]</scope>
</reference>
<feature type="compositionally biased region" description="Basic and acidic residues" evidence="1">
    <location>
        <begin position="251"/>
        <end position="275"/>
    </location>
</feature>
<feature type="region of interest" description="Disordered" evidence="1">
    <location>
        <begin position="251"/>
        <end position="384"/>
    </location>
</feature>
<feature type="region of interest" description="Disordered" evidence="1">
    <location>
        <begin position="1"/>
        <end position="21"/>
    </location>
</feature>
<evidence type="ECO:0000256" key="1">
    <source>
        <dbReference type="SAM" id="MobiDB-lite"/>
    </source>
</evidence>
<name>A0A9W7AM40_9STRA</name>
<dbReference type="AlphaFoldDB" id="A0A9W7AM40"/>
<sequence>MKPRNTISNLRITNGLHPGNNFLGGVEEEEEVPMYERAAQQQKVAQLKVEKLRREKFEKEMEQQRKPQISRQSRKLISSNKDTIYVRMEKLEQAKKKKLAKLQEEKEERENKEMRQPELSLGKKKQKEMKVFERKATDPDEKSKTAPRETMSSDFQKRQDALLAKKEAKIKEELEKKEINEMKECNFSPKIPDSEEILEKAKKRKDAELVALIQAEAISGADPKSPKSELYAAALAGDIHARLALEAKEKRRNQELAEKKQMDEIKKLATPDLTKDLSSLTPKKRSTSPKPPRAISPEPSPTGATTTGRTPPKSVSPKAKTPSPKRASPVAQKTSPASSPTAVSPKPKRASKWGAVKTEMVDKPKEEKEKRKSTWFAFNGKKKG</sequence>
<protein>
    <submittedName>
        <fullName evidence="2">Uncharacterized protein</fullName>
    </submittedName>
</protein>
<feature type="compositionally biased region" description="Polar residues" evidence="1">
    <location>
        <begin position="1"/>
        <end position="12"/>
    </location>
</feature>
<feature type="compositionally biased region" description="Basic and acidic residues" evidence="1">
    <location>
        <begin position="359"/>
        <end position="372"/>
    </location>
</feature>